<dbReference type="EMBL" id="CP062983">
    <property type="protein sequence ID" value="QPC81323.1"/>
    <property type="molecule type" value="Genomic_DNA"/>
</dbReference>
<name>A0A7S8E6Q6_9CHLR</name>
<accession>A0A7S8E6Q6</accession>
<evidence type="ECO:0000313" key="1">
    <source>
        <dbReference type="EMBL" id="QPC81323.1"/>
    </source>
</evidence>
<dbReference type="SUPFAM" id="SSF46689">
    <property type="entry name" value="Homeodomain-like"/>
    <property type="match status" value="1"/>
</dbReference>
<protein>
    <submittedName>
        <fullName evidence="1">Transposase</fullName>
    </submittedName>
</protein>
<dbReference type="AlphaFoldDB" id="A0A7S8E6Q6"/>
<reference evidence="1 2" key="1">
    <citation type="submission" date="2020-02" db="EMBL/GenBank/DDBJ databases">
        <authorList>
            <person name="Zheng R.K."/>
            <person name="Sun C.M."/>
        </authorList>
    </citation>
    <scope>NUCLEOTIDE SEQUENCE [LARGE SCALE GENOMIC DNA]</scope>
    <source>
        <strain evidence="2">rifampicinis</strain>
    </source>
</reference>
<gene>
    <name evidence="1" type="ORF">G4Y79_16660</name>
</gene>
<evidence type="ECO:0000313" key="2">
    <source>
        <dbReference type="Proteomes" id="UP000594468"/>
    </source>
</evidence>
<dbReference type="Proteomes" id="UP000594468">
    <property type="component" value="Chromosome"/>
</dbReference>
<dbReference type="Pfam" id="PF13565">
    <property type="entry name" value="HTH_32"/>
    <property type="match status" value="1"/>
</dbReference>
<sequence>MKAWQLHQLGWSQRQIAAELGVTQGAVCQWIKRAREGGGEKGLLKRPAPGRQRSLTDEQISQIPDLLTQGAMAFGFADDQWTTARIAMVFKQVFGVAHHPSHISRILSKYYPDWRNYREP</sequence>
<dbReference type="KEGG" id="pmet:G4Y79_16660"/>
<dbReference type="InterPro" id="IPR009057">
    <property type="entry name" value="Homeodomain-like_sf"/>
</dbReference>
<dbReference type="Gene3D" id="1.10.10.60">
    <property type="entry name" value="Homeodomain-like"/>
    <property type="match status" value="1"/>
</dbReference>
<organism evidence="1 2">
    <name type="scientific">Phototrophicus methaneseepsis</name>
    <dbReference type="NCBI Taxonomy" id="2710758"/>
    <lineage>
        <taxon>Bacteria</taxon>
        <taxon>Bacillati</taxon>
        <taxon>Chloroflexota</taxon>
        <taxon>Candidatus Thermofontia</taxon>
        <taxon>Phototrophicales</taxon>
        <taxon>Phototrophicaceae</taxon>
        <taxon>Phototrophicus</taxon>
    </lineage>
</organism>
<keyword evidence="2" id="KW-1185">Reference proteome</keyword>
<proteinExistence type="predicted"/>